<comment type="caution">
    <text evidence="1">The sequence shown here is derived from an EMBL/GenBank/DDBJ whole genome shotgun (WGS) entry which is preliminary data.</text>
</comment>
<reference evidence="1 2" key="1">
    <citation type="submission" date="2017-09" db="EMBL/GenBank/DDBJ databases">
        <title>Large-scale bioinformatics analysis of Bacillus genomes uncovers conserved roles of natural products in bacterial physiology.</title>
        <authorList>
            <consortium name="Agbiome Team Llc"/>
            <person name="Bleich R.M."/>
            <person name="Grubbs K.J."/>
            <person name="Santa Maria K.C."/>
            <person name="Allen S.E."/>
            <person name="Farag S."/>
            <person name="Shank E.A."/>
            <person name="Bowers A."/>
        </authorList>
    </citation>
    <scope>NUCLEOTIDE SEQUENCE [LARGE SCALE GENOMIC DNA]</scope>
    <source>
        <strain evidence="1 2">AFS060282</strain>
    </source>
</reference>
<evidence type="ECO:0000313" key="2">
    <source>
        <dbReference type="Proteomes" id="UP000226257"/>
    </source>
</evidence>
<dbReference type="CDD" id="cd20223">
    <property type="entry name" value="PFM_epsilon-toxin-like"/>
    <property type="match status" value="1"/>
</dbReference>
<dbReference type="AlphaFoldDB" id="A0A9X7G5E9"/>
<organism evidence="1 2">
    <name type="scientific">Bacillus cereus</name>
    <dbReference type="NCBI Taxonomy" id="1396"/>
    <lineage>
        <taxon>Bacteria</taxon>
        <taxon>Bacillati</taxon>
        <taxon>Bacillota</taxon>
        <taxon>Bacilli</taxon>
        <taxon>Bacillales</taxon>
        <taxon>Bacillaceae</taxon>
        <taxon>Bacillus</taxon>
        <taxon>Bacillus cereus group</taxon>
    </lineage>
</organism>
<dbReference type="Pfam" id="PF03318">
    <property type="entry name" value="ETX_MTX2"/>
    <property type="match status" value="1"/>
</dbReference>
<dbReference type="SUPFAM" id="SSF56973">
    <property type="entry name" value="Aerolisin/ETX pore-forming domain"/>
    <property type="match status" value="1"/>
</dbReference>
<dbReference type="Gene3D" id="2.170.15.10">
    <property type="entry name" value="Proaerolysin, chain A, domain 3"/>
    <property type="match status" value="1"/>
</dbReference>
<name>A0A9X7G5E9_BACCE</name>
<dbReference type="InterPro" id="IPR004991">
    <property type="entry name" value="Aerolysin-like"/>
</dbReference>
<evidence type="ECO:0000313" key="1">
    <source>
        <dbReference type="EMBL" id="PFV02836.1"/>
    </source>
</evidence>
<protein>
    <submittedName>
        <fullName evidence="1">Sulfurtransferase</fullName>
    </submittedName>
</protein>
<dbReference type="RefSeq" id="WP_098660167.1">
    <property type="nucleotide sequence ID" value="NZ_NVDQ01000038.1"/>
</dbReference>
<sequence length="311" mass="33919">MKLKNKVVSMVAITSLGAAFTISDPGLISAASINSTENSLKKTMNTDAGIVDWQVPFKEAAEIIGKNYIGPSEYLGAITYISDQKILQHSVEADGSPEISKSESIFVGKTILTNNSNQEQTLSTNSFSKTISNSITNATTHGFKFGSKVSSKFQIPLVGETAVELNTEYNFSDTTNETKSVSHTYTAGPQNIKVPANSAVEVIVKLDAAKIKGNVKLLTEMTGKSNTHLFYKNGSIRHDYDVATLVREASRFEELKRVSAEPSGKTVNLIGYGKYEAEYGTEFSVTVKPINKKRKFAGQNYTFKVKPEITK</sequence>
<dbReference type="EMBL" id="NVDQ01000038">
    <property type="protein sequence ID" value="PFV02836.1"/>
    <property type="molecule type" value="Genomic_DNA"/>
</dbReference>
<accession>A0A9X7G5E9</accession>
<dbReference type="Proteomes" id="UP000226257">
    <property type="component" value="Unassembled WGS sequence"/>
</dbReference>
<proteinExistence type="predicted"/>
<gene>
    <name evidence="1" type="ORF">COK98_25960</name>
</gene>